<keyword evidence="1" id="KW-0813">Transport</keyword>
<dbReference type="GO" id="GO:0020037">
    <property type="term" value="F:heme binding"/>
    <property type="evidence" value="ECO:0007669"/>
    <property type="project" value="InterPro"/>
</dbReference>
<reference evidence="6" key="1">
    <citation type="submission" date="2020-06" db="EMBL/GenBank/DDBJ databases">
        <authorList>
            <consortium name="Plant Systems Biology data submission"/>
        </authorList>
    </citation>
    <scope>NUCLEOTIDE SEQUENCE</scope>
    <source>
        <strain evidence="6">D6</strain>
    </source>
</reference>
<evidence type="ECO:0000256" key="3">
    <source>
        <dbReference type="ARBA" id="ARBA00022723"/>
    </source>
</evidence>
<dbReference type="SUPFAM" id="SSF46458">
    <property type="entry name" value="Globin-like"/>
    <property type="match status" value="1"/>
</dbReference>
<name>A0A9N8D6K2_9STRA</name>
<evidence type="ECO:0000256" key="2">
    <source>
        <dbReference type="ARBA" id="ARBA00022617"/>
    </source>
</evidence>
<dbReference type="InterPro" id="IPR012292">
    <property type="entry name" value="Globin/Proto"/>
</dbReference>
<dbReference type="GO" id="GO:0046872">
    <property type="term" value="F:metal ion binding"/>
    <property type="evidence" value="ECO:0007669"/>
    <property type="project" value="UniProtKB-KW"/>
</dbReference>
<dbReference type="Gene3D" id="1.10.490.10">
    <property type="entry name" value="Globins"/>
    <property type="match status" value="1"/>
</dbReference>
<dbReference type="Pfam" id="PF01152">
    <property type="entry name" value="Bac_globin"/>
    <property type="match status" value="1"/>
</dbReference>
<feature type="region of interest" description="Disordered" evidence="5">
    <location>
        <begin position="13"/>
        <end position="44"/>
    </location>
</feature>
<dbReference type="CDD" id="cd00454">
    <property type="entry name" value="TrHb1_N"/>
    <property type="match status" value="1"/>
</dbReference>
<keyword evidence="3" id="KW-0479">Metal-binding</keyword>
<dbReference type="EMBL" id="CAICTM010000019">
    <property type="protein sequence ID" value="CAB9497402.1"/>
    <property type="molecule type" value="Genomic_DNA"/>
</dbReference>
<keyword evidence="7" id="KW-1185">Reference proteome</keyword>
<dbReference type="InterPro" id="IPR009050">
    <property type="entry name" value="Globin-like_sf"/>
</dbReference>
<accession>A0A9N8D6K2</accession>
<evidence type="ECO:0000313" key="6">
    <source>
        <dbReference type="EMBL" id="CAB9497402.1"/>
    </source>
</evidence>
<evidence type="ECO:0000256" key="1">
    <source>
        <dbReference type="ARBA" id="ARBA00022448"/>
    </source>
</evidence>
<keyword evidence="2" id="KW-0349">Heme</keyword>
<feature type="compositionally biased region" description="Polar residues" evidence="5">
    <location>
        <begin position="31"/>
        <end position="44"/>
    </location>
</feature>
<protein>
    <submittedName>
        <fullName evidence="6">Whole genome shotgun sequence</fullName>
    </submittedName>
</protein>
<dbReference type="InterPro" id="IPR001486">
    <property type="entry name" value="Hemoglobin_trunc"/>
</dbReference>
<sequence length="211" mass="23394">MARTSILKHIVQKSKKLGQSISSRRQRRNSMCSSANSRYTSDGVSDRSLLSETLAPQPQEDILLNRLGGMIVLGSIANEFCRRVTEDPILKTFFAGLDPRVLTAHQKTFFAMAFTGTKKDVNEIIAIRAAHQRLFAQGLDHTHFDIFATHLAETLTDRGFRASIVDEAKAALVPIREIFRDAAEDYRSGQFMASLDNTQAAQPLSSPVSVL</sequence>
<proteinExistence type="predicted"/>
<organism evidence="6 7">
    <name type="scientific">Seminavis robusta</name>
    <dbReference type="NCBI Taxonomy" id="568900"/>
    <lineage>
        <taxon>Eukaryota</taxon>
        <taxon>Sar</taxon>
        <taxon>Stramenopiles</taxon>
        <taxon>Ochrophyta</taxon>
        <taxon>Bacillariophyta</taxon>
        <taxon>Bacillariophyceae</taxon>
        <taxon>Bacillariophycidae</taxon>
        <taxon>Naviculales</taxon>
        <taxon>Naviculaceae</taxon>
        <taxon>Seminavis</taxon>
    </lineage>
</organism>
<dbReference type="AlphaFoldDB" id="A0A9N8D6K2"/>
<gene>
    <name evidence="6" type="ORF">SEMRO_19_G013530.1</name>
</gene>
<evidence type="ECO:0000256" key="5">
    <source>
        <dbReference type="SAM" id="MobiDB-lite"/>
    </source>
</evidence>
<evidence type="ECO:0000313" key="7">
    <source>
        <dbReference type="Proteomes" id="UP001153069"/>
    </source>
</evidence>
<dbReference type="Proteomes" id="UP001153069">
    <property type="component" value="Unassembled WGS sequence"/>
</dbReference>
<comment type="caution">
    <text evidence="6">The sequence shown here is derived from an EMBL/GenBank/DDBJ whole genome shotgun (WGS) entry which is preliminary data.</text>
</comment>
<dbReference type="OrthoDB" id="535264at2759"/>
<dbReference type="GO" id="GO:0019825">
    <property type="term" value="F:oxygen binding"/>
    <property type="evidence" value="ECO:0007669"/>
    <property type="project" value="InterPro"/>
</dbReference>
<evidence type="ECO:0000256" key="4">
    <source>
        <dbReference type="ARBA" id="ARBA00023004"/>
    </source>
</evidence>
<keyword evidence="4" id="KW-0408">Iron</keyword>